<dbReference type="InterPro" id="IPR034746">
    <property type="entry name" value="POTRA"/>
</dbReference>
<dbReference type="PANTHER" id="PTHR35851:SF1">
    <property type="entry name" value="CELL DIVISION PROTEIN FTSQ"/>
    <property type="match status" value="1"/>
</dbReference>
<keyword evidence="7 9" id="KW-0472">Membrane</keyword>
<comment type="function">
    <text evidence="9">Essential cell division protein. May link together the upstream cell division proteins, which are predominantly cytoplasmic, with the downstream cell division proteins, which are predominantly periplasmic. May control correct divisome assembly.</text>
</comment>
<dbReference type="GO" id="GO:0043093">
    <property type="term" value="P:FtsZ-dependent cytokinesis"/>
    <property type="evidence" value="ECO:0007669"/>
    <property type="project" value="UniProtKB-UniRule"/>
</dbReference>
<dbReference type="EMBL" id="JAPTGG010000010">
    <property type="protein sequence ID" value="MCZ0866119.1"/>
    <property type="molecule type" value="Genomic_DNA"/>
</dbReference>
<dbReference type="HAMAP" id="MF_00911">
    <property type="entry name" value="FtsQ_subfam"/>
    <property type="match status" value="1"/>
</dbReference>
<dbReference type="RefSeq" id="WP_258332271.1">
    <property type="nucleotide sequence ID" value="NZ_JAPTGG010000010.1"/>
</dbReference>
<evidence type="ECO:0000256" key="8">
    <source>
        <dbReference type="ARBA" id="ARBA00023306"/>
    </source>
</evidence>
<evidence type="ECO:0000256" key="3">
    <source>
        <dbReference type="ARBA" id="ARBA00022519"/>
    </source>
</evidence>
<evidence type="ECO:0000256" key="7">
    <source>
        <dbReference type="ARBA" id="ARBA00023136"/>
    </source>
</evidence>
<dbReference type="Gene3D" id="3.40.50.11690">
    <property type="entry name" value="Cell division protein FtsQ/DivIB"/>
    <property type="match status" value="1"/>
</dbReference>
<dbReference type="Proteomes" id="UP001069090">
    <property type="component" value="Unassembled WGS sequence"/>
</dbReference>
<dbReference type="GO" id="GO:0090529">
    <property type="term" value="P:cell septum assembly"/>
    <property type="evidence" value="ECO:0007669"/>
    <property type="project" value="InterPro"/>
</dbReference>
<evidence type="ECO:0000256" key="1">
    <source>
        <dbReference type="ARBA" id="ARBA00004370"/>
    </source>
</evidence>
<feature type="domain" description="POTRA" evidence="11">
    <location>
        <begin position="56"/>
        <end position="125"/>
    </location>
</feature>
<dbReference type="AlphaFoldDB" id="A0A9J6RPT1"/>
<organism evidence="12 13">
    <name type="scientific">Dasania phycosphaerae</name>
    <dbReference type="NCBI Taxonomy" id="2950436"/>
    <lineage>
        <taxon>Bacteria</taxon>
        <taxon>Pseudomonadati</taxon>
        <taxon>Pseudomonadota</taxon>
        <taxon>Gammaproteobacteria</taxon>
        <taxon>Cellvibrionales</taxon>
        <taxon>Spongiibacteraceae</taxon>
        <taxon>Dasania</taxon>
    </lineage>
</organism>
<keyword evidence="4 9" id="KW-0132">Cell division</keyword>
<comment type="caution">
    <text evidence="12">The sequence shown here is derived from an EMBL/GenBank/DDBJ whole genome shotgun (WGS) entry which is preliminary data.</text>
</comment>
<evidence type="ECO:0000256" key="2">
    <source>
        <dbReference type="ARBA" id="ARBA00022475"/>
    </source>
</evidence>
<dbReference type="InterPro" id="IPR013685">
    <property type="entry name" value="POTRA_FtsQ_type"/>
</dbReference>
<evidence type="ECO:0000313" key="12">
    <source>
        <dbReference type="EMBL" id="MCZ0866119.1"/>
    </source>
</evidence>
<dbReference type="InterPro" id="IPR026579">
    <property type="entry name" value="FtsQ"/>
</dbReference>
<dbReference type="GO" id="GO:0032153">
    <property type="term" value="C:cell division site"/>
    <property type="evidence" value="ECO:0007669"/>
    <property type="project" value="UniProtKB-UniRule"/>
</dbReference>
<dbReference type="Pfam" id="PF03799">
    <property type="entry name" value="FtsQ_DivIB_C"/>
    <property type="match status" value="1"/>
</dbReference>
<dbReference type="Pfam" id="PF08478">
    <property type="entry name" value="POTRA_1"/>
    <property type="match status" value="1"/>
</dbReference>
<accession>A0A9J6RPT1</accession>
<feature type="compositionally biased region" description="Basic residues" evidence="10">
    <location>
        <begin position="1"/>
        <end position="10"/>
    </location>
</feature>
<keyword evidence="6 9" id="KW-1133">Transmembrane helix</keyword>
<reference evidence="12 13" key="1">
    <citation type="submission" date="2022-12" db="EMBL/GenBank/DDBJ databases">
        <title>Dasania phycosphaerae sp. nov., isolated from particulate material of the south coast of Korea.</title>
        <authorList>
            <person name="Jiang Y."/>
        </authorList>
    </citation>
    <scope>NUCLEOTIDE SEQUENCE [LARGE SCALE GENOMIC DNA]</scope>
    <source>
        <strain evidence="12 13">GY-19</strain>
    </source>
</reference>
<evidence type="ECO:0000259" key="11">
    <source>
        <dbReference type="PROSITE" id="PS51779"/>
    </source>
</evidence>
<proteinExistence type="inferred from homology"/>
<keyword evidence="5 9" id="KW-0812">Transmembrane</keyword>
<evidence type="ECO:0000256" key="9">
    <source>
        <dbReference type="HAMAP-Rule" id="MF_00911"/>
    </source>
</evidence>
<dbReference type="PANTHER" id="PTHR35851">
    <property type="entry name" value="CELL DIVISION PROTEIN FTSQ"/>
    <property type="match status" value="1"/>
</dbReference>
<dbReference type="InterPro" id="IPR045335">
    <property type="entry name" value="FtsQ_C_sf"/>
</dbReference>
<dbReference type="PROSITE" id="PS51779">
    <property type="entry name" value="POTRA"/>
    <property type="match status" value="1"/>
</dbReference>
<dbReference type="GO" id="GO:0005886">
    <property type="term" value="C:plasma membrane"/>
    <property type="evidence" value="ECO:0007669"/>
    <property type="project" value="UniProtKB-SubCell"/>
</dbReference>
<keyword evidence="3 9" id="KW-0997">Cell inner membrane</keyword>
<protein>
    <recommendedName>
        <fullName evidence="9">Cell division protein FtsQ</fullName>
    </recommendedName>
</protein>
<keyword evidence="13" id="KW-1185">Reference proteome</keyword>
<evidence type="ECO:0000256" key="6">
    <source>
        <dbReference type="ARBA" id="ARBA00022989"/>
    </source>
</evidence>
<feature type="region of interest" description="Disordered" evidence="10">
    <location>
        <begin position="1"/>
        <end position="21"/>
    </location>
</feature>
<dbReference type="Gene3D" id="3.10.20.310">
    <property type="entry name" value="membrane protein fhac"/>
    <property type="match status" value="1"/>
</dbReference>
<evidence type="ECO:0000313" key="13">
    <source>
        <dbReference type="Proteomes" id="UP001069090"/>
    </source>
</evidence>
<dbReference type="InterPro" id="IPR005548">
    <property type="entry name" value="Cell_div_FtsQ/DivIB_C"/>
</dbReference>
<sequence length="255" mass="28657">MQILKPKKQRGAVIKGAPKPSRASFPWRRLQPLVFVVLLLLSLGGLYQGGVHVLNQPIDKVAVAGELRYVNKEAVIAEVSPFLQQGFVRIDMAAIRKQLQQLPWVYEVRVRRQWPNEVAITIVEQQAIAQWGQRGFLNHRGELFKPKPMVKVPGLPLLAGPDESSKTVMANYRAVGELLRSQGLELSSFQLSARGSWLAILKEGVSLSIGRDQLMEKMQRFVYVYQKTLAGNLAAIKSIDMRYSNGLAVSWRQQT</sequence>
<keyword evidence="8 9" id="KW-0131">Cell cycle</keyword>
<keyword evidence="2 9" id="KW-1003">Cell membrane</keyword>
<evidence type="ECO:0000256" key="4">
    <source>
        <dbReference type="ARBA" id="ARBA00022618"/>
    </source>
</evidence>
<comment type="similarity">
    <text evidence="9">Belongs to the FtsQ/DivIB family. FtsQ subfamily.</text>
</comment>
<comment type="subunit">
    <text evidence="9">Part of a complex composed of FtsB, FtsL and FtsQ.</text>
</comment>
<comment type="subcellular location">
    <subcellularLocation>
        <location evidence="9">Cell inner membrane</location>
        <topology evidence="9">Single-pass type II membrane protein</topology>
    </subcellularLocation>
    <subcellularLocation>
        <location evidence="1">Membrane</location>
    </subcellularLocation>
    <text evidence="9">Localizes to the division septum.</text>
</comment>
<name>A0A9J6RPT1_9GAMM</name>
<gene>
    <name evidence="9" type="primary">ftsQ</name>
    <name evidence="12" type="ORF">O0V09_12985</name>
</gene>
<evidence type="ECO:0000256" key="5">
    <source>
        <dbReference type="ARBA" id="ARBA00022692"/>
    </source>
</evidence>
<evidence type="ECO:0000256" key="10">
    <source>
        <dbReference type="SAM" id="MobiDB-lite"/>
    </source>
</evidence>